<comment type="caution">
    <text evidence="2">The sequence shown here is derived from an EMBL/GenBank/DDBJ whole genome shotgun (WGS) entry which is preliminary data.</text>
</comment>
<evidence type="ECO:0000313" key="2">
    <source>
        <dbReference type="EMBL" id="MEN3533887.1"/>
    </source>
</evidence>
<dbReference type="EMBL" id="JBDJAW010000001">
    <property type="protein sequence ID" value="MEN3533887.1"/>
    <property type="molecule type" value="Genomic_DNA"/>
</dbReference>
<dbReference type="RefSeq" id="WP_346223761.1">
    <property type="nucleotide sequence ID" value="NZ_JBDJAW010000001.1"/>
</dbReference>
<evidence type="ECO:0000256" key="1">
    <source>
        <dbReference type="SAM" id="Phobius"/>
    </source>
</evidence>
<gene>
    <name evidence="2" type="ORF">AAH991_02135</name>
</gene>
<name>A0ABV0AEW1_9ACTN</name>
<sequence>MVAALIALAGCVFLLGHLAGPLLLRAPGLLELAADDHAAHHHGRASLIGALRKLAVASAVGVPAVLATLGVMMPPLAC</sequence>
<evidence type="ECO:0000313" key="3">
    <source>
        <dbReference type="Proteomes" id="UP001447516"/>
    </source>
</evidence>
<proteinExistence type="predicted"/>
<protein>
    <submittedName>
        <fullName evidence="2">Uncharacterized protein</fullName>
    </submittedName>
</protein>
<keyword evidence="1" id="KW-0812">Transmembrane</keyword>
<keyword evidence="1" id="KW-1133">Transmembrane helix</keyword>
<keyword evidence="3" id="KW-1185">Reference proteome</keyword>
<organism evidence="2 3">
    <name type="scientific">Microbispora maris</name>
    <dbReference type="NCBI Taxonomy" id="3144104"/>
    <lineage>
        <taxon>Bacteria</taxon>
        <taxon>Bacillati</taxon>
        <taxon>Actinomycetota</taxon>
        <taxon>Actinomycetes</taxon>
        <taxon>Streptosporangiales</taxon>
        <taxon>Streptosporangiaceae</taxon>
        <taxon>Microbispora</taxon>
    </lineage>
</organism>
<accession>A0ABV0AEW1</accession>
<dbReference type="Proteomes" id="UP001447516">
    <property type="component" value="Unassembled WGS sequence"/>
</dbReference>
<reference evidence="2 3" key="1">
    <citation type="submission" date="2024-05" db="EMBL/GenBank/DDBJ databases">
        <title>Microbispora sp.ZYX-F-249.</title>
        <authorList>
            <person name="Xie H."/>
        </authorList>
    </citation>
    <scope>NUCLEOTIDE SEQUENCE [LARGE SCALE GENOMIC DNA]</scope>
    <source>
        <strain evidence="2 3">ZYX-F-249</strain>
    </source>
</reference>
<keyword evidence="1" id="KW-0472">Membrane</keyword>
<feature type="transmembrane region" description="Helical" evidence="1">
    <location>
        <begin position="54"/>
        <end position="73"/>
    </location>
</feature>